<evidence type="ECO:0000256" key="1">
    <source>
        <dbReference type="SAM" id="MobiDB-lite"/>
    </source>
</evidence>
<sequence length="429" mass="43915">MPPRAKGQSAMPAAASGPHAGQASIRKAYEALGVQHFYASHGARYTNPHEAQIFAAIAQLLEAIPAAVWLGLREPAHGFHNDADGNEDDDDDDNDNDDRHHSGAATAAARGGIDRVSAHTCPGRASAAVGPRTEAPAQLRPSAAPSPTDEAGPVAAAAVVSGLVPPVPLRILDLACGSGEATAALIHWNQRHPIRGSGGSGGEGGPARAGTSDSTYAAGSAQSAPPSGSGAAVAAAHQAPLPGRRQQQARAGAARGPKAAAAAAAARDVVLPYDLQIAACDPYTGAAYLERTGCPALSWSFEDIAEGCLADWQQQQGETEPEPKTTAATTISASAATTTSSPSCRSCGPQFDLVVCSFALHLCDPSRLYGTCTALSTAARWLAVLAPHKRPHLGPELGWVLVGARRVERTHVRLYRSLRVPAAEAGAGD</sequence>
<organism evidence="2 3">
    <name type="scientific">Pleodorina starrii</name>
    <dbReference type="NCBI Taxonomy" id="330485"/>
    <lineage>
        <taxon>Eukaryota</taxon>
        <taxon>Viridiplantae</taxon>
        <taxon>Chlorophyta</taxon>
        <taxon>core chlorophytes</taxon>
        <taxon>Chlorophyceae</taxon>
        <taxon>CS clade</taxon>
        <taxon>Chlamydomonadales</taxon>
        <taxon>Volvocaceae</taxon>
        <taxon>Pleodorina</taxon>
    </lineage>
</organism>
<keyword evidence="3" id="KW-1185">Reference proteome</keyword>
<dbReference type="AlphaFoldDB" id="A0A9W6F782"/>
<protein>
    <submittedName>
        <fullName evidence="2">Uncharacterized protein</fullName>
    </submittedName>
</protein>
<gene>
    <name evidence="2" type="primary">PLEST009719</name>
    <name evidence="2" type="ORF">PLESTB_001443700</name>
</gene>
<proteinExistence type="predicted"/>
<feature type="region of interest" description="Disordered" evidence="1">
    <location>
        <begin position="80"/>
        <end position="150"/>
    </location>
</feature>
<dbReference type="EMBL" id="BRXU01000026">
    <property type="protein sequence ID" value="GLC59067.1"/>
    <property type="molecule type" value="Genomic_DNA"/>
</dbReference>
<comment type="caution">
    <text evidence="2">The sequence shown here is derived from an EMBL/GenBank/DDBJ whole genome shotgun (WGS) entry which is preliminary data.</text>
</comment>
<evidence type="ECO:0000313" key="3">
    <source>
        <dbReference type="Proteomes" id="UP001165080"/>
    </source>
</evidence>
<accession>A0A9W6F782</accession>
<feature type="compositionally biased region" description="Acidic residues" evidence="1">
    <location>
        <begin position="84"/>
        <end position="96"/>
    </location>
</feature>
<dbReference type="Proteomes" id="UP001165080">
    <property type="component" value="Unassembled WGS sequence"/>
</dbReference>
<reference evidence="2 3" key="1">
    <citation type="journal article" date="2023" name="Commun. Biol.">
        <title>Reorganization of the ancestral sex-determining regions during the evolution of trioecy in Pleodorina starrii.</title>
        <authorList>
            <person name="Takahashi K."/>
            <person name="Suzuki S."/>
            <person name="Kawai-Toyooka H."/>
            <person name="Yamamoto K."/>
            <person name="Hamaji T."/>
            <person name="Ootsuki R."/>
            <person name="Yamaguchi H."/>
            <person name="Kawachi M."/>
            <person name="Higashiyama T."/>
            <person name="Nozaki H."/>
        </authorList>
    </citation>
    <scope>NUCLEOTIDE SEQUENCE [LARGE SCALE GENOMIC DNA]</scope>
    <source>
        <strain evidence="2 3">NIES-4479</strain>
    </source>
</reference>
<feature type="compositionally biased region" description="Gly residues" evidence="1">
    <location>
        <begin position="196"/>
        <end position="207"/>
    </location>
</feature>
<evidence type="ECO:0000313" key="2">
    <source>
        <dbReference type="EMBL" id="GLC59067.1"/>
    </source>
</evidence>
<feature type="region of interest" description="Disordered" evidence="1">
    <location>
        <begin position="194"/>
        <end position="255"/>
    </location>
</feature>
<feature type="compositionally biased region" description="Low complexity" evidence="1">
    <location>
        <begin position="217"/>
        <end position="255"/>
    </location>
</feature>
<name>A0A9W6F782_9CHLO</name>